<name>A0A7W9TQM2_CASDE</name>
<dbReference type="GO" id="GO:0006629">
    <property type="term" value="P:lipid metabolic process"/>
    <property type="evidence" value="ECO:0007669"/>
    <property type="project" value="InterPro"/>
</dbReference>
<feature type="transmembrane region" description="Helical" evidence="2">
    <location>
        <begin position="76"/>
        <end position="93"/>
    </location>
</feature>
<keyword evidence="2" id="KW-0812">Transmembrane</keyword>
<evidence type="ECO:0000256" key="1">
    <source>
        <dbReference type="SAM" id="MobiDB-lite"/>
    </source>
</evidence>
<dbReference type="SUPFAM" id="SSF101307">
    <property type="entry name" value="YutG-like"/>
    <property type="match status" value="1"/>
</dbReference>
<feature type="domain" description="YutG/PgpA" evidence="3">
    <location>
        <begin position="42"/>
        <end position="178"/>
    </location>
</feature>
<sequence>MTDPNDPKHAGRDAGRHAGPERPILRPSAAWVFARPERILGFGLGSGLIHPAPGTWGTLMGWLLWALLLRGLSDGWMILILLLSFGIGCWAAQRCGDALGVPDHGGINWDEIVAIWLVLWLMPHGFWAQAASVALFRFFDIVKPPPVGLLDRRFKNGFGVMIDDIVAALYALLAGALLVRLGVLS</sequence>
<evidence type="ECO:0000256" key="2">
    <source>
        <dbReference type="SAM" id="Phobius"/>
    </source>
</evidence>
<dbReference type="InterPro" id="IPR007686">
    <property type="entry name" value="YutG/PgpA"/>
</dbReference>
<evidence type="ECO:0000313" key="5">
    <source>
        <dbReference type="Proteomes" id="UP000541136"/>
    </source>
</evidence>
<dbReference type="GO" id="GO:0008962">
    <property type="term" value="F:phosphatidylglycerophosphatase activity"/>
    <property type="evidence" value="ECO:0007669"/>
    <property type="project" value="UniProtKB-EC"/>
</dbReference>
<dbReference type="PANTHER" id="PTHR36305:SF1">
    <property type="entry name" value="PHOSPHATIDYLGLYCEROPHOSPHATASE A"/>
    <property type="match status" value="1"/>
</dbReference>
<organism evidence="4 5">
    <name type="scientific">Castellaniella defragrans</name>
    <name type="common">Alcaligenes defragrans</name>
    <dbReference type="NCBI Taxonomy" id="75697"/>
    <lineage>
        <taxon>Bacteria</taxon>
        <taxon>Pseudomonadati</taxon>
        <taxon>Pseudomonadota</taxon>
        <taxon>Betaproteobacteria</taxon>
        <taxon>Burkholderiales</taxon>
        <taxon>Alcaligenaceae</taxon>
        <taxon>Castellaniella</taxon>
    </lineage>
</organism>
<dbReference type="EMBL" id="JACHIB010000015">
    <property type="protein sequence ID" value="MBB6084571.1"/>
    <property type="molecule type" value="Genomic_DNA"/>
</dbReference>
<dbReference type="InterPro" id="IPR036681">
    <property type="entry name" value="PgpA-like_sf"/>
</dbReference>
<protein>
    <submittedName>
        <fullName evidence="4">Phosphatidylglycerophosphatase A</fullName>
        <ecNumber evidence="4">3.1.3.27</ecNumber>
    </submittedName>
</protein>
<feature type="transmembrane region" description="Helical" evidence="2">
    <location>
        <begin position="113"/>
        <end position="139"/>
    </location>
</feature>
<feature type="transmembrane region" description="Helical" evidence="2">
    <location>
        <begin position="48"/>
        <end position="69"/>
    </location>
</feature>
<comment type="caution">
    <text evidence="4">The sequence shown here is derived from an EMBL/GenBank/DDBJ whole genome shotgun (WGS) entry which is preliminary data.</text>
</comment>
<keyword evidence="4" id="KW-0378">Hydrolase</keyword>
<dbReference type="AlphaFoldDB" id="A0A7W9TQM2"/>
<dbReference type="Proteomes" id="UP000541136">
    <property type="component" value="Unassembled WGS sequence"/>
</dbReference>
<dbReference type="PANTHER" id="PTHR36305">
    <property type="entry name" value="PHOSPHATIDYLGLYCEROPHOSPHATASE A"/>
    <property type="match status" value="1"/>
</dbReference>
<dbReference type="Pfam" id="PF04608">
    <property type="entry name" value="PgpA"/>
    <property type="match status" value="1"/>
</dbReference>
<evidence type="ECO:0000313" key="4">
    <source>
        <dbReference type="EMBL" id="MBB6084571.1"/>
    </source>
</evidence>
<gene>
    <name evidence="4" type="ORF">HNR28_002617</name>
</gene>
<keyword evidence="2" id="KW-1133">Transmembrane helix</keyword>
<accession>A0A7W9TQM2</accession>
<dbReference type="InterPro" id="IPR026037">
    <property type="entry name" value="PgpA"/>
</dbReference>
<feature type="transmembrane region" description="Helical" evidence="2">
    <location>
        <begin position="160"/>
        <end position="183"/>
    </location>
</feature>
<dbReference type="EC" id="3.1.3.27" evidence="4"/>
<dbReference type="RefSeq" id="WP_151024118.1">
    <property type="nucleotide sequence ID" value="NZ_JACHIB010000015.1"/>
</dbReference>
<keyword evidence="2" id="KW-0472">Membrane</keyword>
<reference evidence="4 5" key="1">
    <citation type="submission" date="2020-08" db="EMBL/GenBank/DDBJ databases">
        <title>Genomic Encyclopedia of Type Strains, Phase IV (KMG-IV): sequencing the most valuable type-strain genomes for metagenomic binning, comparative biology and taxonomic classification.</title>
        <authorList>
            <person name="Goeker M."/>
        </authorList>
    </citation>
    <scope>NUCLEOTIDE SEQUENCE [LARGE SCALE GENOMIC DNA]</scope>
    <source>
        <strain evidence="4 5">DSM 12141</strain>
    </source>
</reference>
<dbReference type="CDD" id="cd06971">
    <property type="entry name" value="PgpA"/>
    <property type="match status" value="1"/>
</dbReference>
<evidence type="ECO:0000259" key="3">
    <source>
        <dbReference type="Pfam" id="PF04608"/>
    </source>
</evidence>
<feature type="region of interest" description="Disordered" evidence="1">
    <location>
        <begin position="1"/>
        <end position="22"/>
    </location>
</feature>
<proteinExistence type="predicted"/>